<evidence type="ECO:0000259" key="3">
    <source>
        <dbReference type="Pfam" id="PF25137"/>
    </source>
</evidence>
<organism evidence="4 5">
    <name type="scientific">Desulfosporosinus metallidurans</name>
    <dbReference type="NCBI Taxonomy" id="1888891"/>
    <lineage>
        <taxon>Bacteria</taxon>
        <taxon>Bacillati</taxon>
        <taxon>Bacillota</taxon>
        <taxon>Clostridia</taxon>
        <taxon>Eubacteriales</taxon>
        <taxon>Desulfitobacteriaceae</taxon>
        <taxon>Desulfosporosinus</taxon>
    </lineage>
</organism>
<feature type="domain" description="Fe-containing alcohol dehydrogenase-like C-terminal" evidence="3">
    <location>
        <begin position="196"/>
        <end position="372"/>
    </location>
</feature>
<evidence type="ECO:0000313" key="4">
    <source>
        <dbReference type="EMBL" id="OLN26360.1"/>
    </source>
</evidence>
<dbReference type="OrthoDB" id="9801156at2"/>
<dbReference type="InterPro" id="IPR056798">
    <property type="entry name" value="ADH_Fe_C"/>
</dbReference>
<dbReference type="GO" id="GO:0008106">
    <property type="term" value="F:alcohol dehydrogenase (NADP+) activity"/>
    <property type="evidence" value="ECO:0007669"/>
    <property type="project" value="TreeGrafter"/>
</dbReference>
<accession>A0A1Q8QG93</accession>
<gene>
    <name evidence="4" type="ORF">DSOL_5020</name>
</gene>
<evidence type="ECO:0000313" key="5">
    <source>
        <dbReference type="Proteomes" id="UP000186102"/>
    </source>
</evidence>
<sequence>MLNFALHMPTKIIFGKGEVLKSGEIVCEYGKKALIVTGRSSTKKTGVLDKVIASLKQAGVDSVVFNRIEPNPRAETVDEAGHIARENHCDVIVGLGGGSAMDAAKAIATVAVSGLPIHEYIRGNFTGKWRELLPIQKALPIVTIPTLAATGSEADGGAVITNLKTKEKSGINGPALSPKAAILDPELTYTVPANYTADGAVDMFTHLYEGYFTGDEHANVQDEITEGLMRNAVRFAKLAINKPNDYEARAHLLWTSTLALIGIANAGREGSYPVHAMEHTISAHYDISHGRGLAILAPAYFRLVIQTDRPHRLARLGRRVFDIAIEDDMQAADATIVAVVNWFKEIGAYDTLKNVGVKKEDLKMMADETIRVGGLGKNSLAGTHPLTSDEIFGICNAVYE</sequence>
<name>A0A1Q8QG93_9FIRM</name>
<dbReference type="STRING" id="1888891.DSOL_5020"/>
<dbReference type="GO" id="GO:1990362">
    <property type="term" value="F:butanol dehydrogenase (NAD+) activity"/>
    <property type="evidence" value="ECO:0007669"/>
    <property type="project" value="InterPro"/>
</dbReference>
<reference evidence="4 5" key="1">
    <citation type="submission" date="2016-09" db="EMBL/GenBank/DDBJ databases">
        <title>Complete genome of Desulfosporosinus sp. OL.</title>
        <authorList>
            <person name="Mardanov A."/>
            <person name="Beletsky A."/>
            <person name="Panova A."/>
            <person name="Karnachuk O."/>
            <person name="Ravin N."/>
        </authorList>
    </citation>
    <scope>NUCLEOTIDE SEQUENCE [LARGE SCALE GENOMIC DNA]</scope>
    <source>
        <strain evidence="4 5">OL</strain>
    </source>
</reference>
<dbReference type="PANTHER" id="PTHR43633:SF1">
    <property type="entry name" value="ALCOHOL DEHYDROGENASE YQHD"/>
    <property type="match status" value="1"/>
</dbReference>
<dbReference type="PROSITE" id="PS00913">
    <property type="entry name" value="ADH_IRON_1"/>
    <property type="match status" value="1"/>
</dbReference>
<dbReference type="Gene3D" id="3.40.50.1970">
    <property type="match status" value="1"/>
</dbReference>
<dbReference type="SUPFAM" id="SSF56796">
    <property type="entry name" value="Dehydroquinate synthase-like"/>
    <property type="match status" value="1"/>
</dbReference>
<evidence type="ECO:0000259" key="2">
    <source>
        <dbReference type="Pfam" id="PF00465"/>
    </source>
</evidence>
<keyword evidence="1" id="KW-0560">Oxidoreductase</keyword>
<dbReference type="Gene3D" id="1.20.1090.10">
    <property type="entry name" value="Dehydroquinate synthase-like - alpha domain"/>
    <property type="match status" value="1"/>
</dbReference>
<protein>
    <submittedName>
        <fullName evidence="4">Alcohol dehydrogenase</fullName>
    </submittedName>
</protein>
<proteinExistence type="predicted"/>
<dbReference type="InterPro" id="IPR018211">
    <property type="entry name" value="ADH_Fe_CS"/>
</dbReference>
<dbReference type="Pfam" id="PF00465">
    <property type="entry name" value="Fe-ADH"/>
    <property type="match status" value="1"/>
</dbReference>
<evidence type="ECO:0000256" key="1">
    <source>
        <dbReference type="ARBA" id="ARBA00023002"/>
    </source>
</evidence>
<dbReference type="RefSeq" id="WP_075367263.1">
    <property type="nucleotide sequence ID" value="NZ_MLBF01000079.1"/>
</dbReference>
<dbReference type="CDD" id="cd08187">
    <property type="entry name" value="BDH"/>
    <property type="match status" value="1"/>
</dbReference>
<dbReference type="InterPro" id="IPR044731">
    <property type="entry name" value="BDH-like"/>
</dbReference>
<dbReference type="Pfam" id="PF25137">
    <property type="entry name" value="ADH_Fe_C"/>
    <property type="match status" value="1"/>
</dbReference>
<feature type="domain" description="Alcohol dehydrogenase iron-type/glycerol dehydrogenase GldA" evidence="2">
    <location>
        <begin position="9"/>
        <end position="185"/>
    </location>
</feature>
<comment type="caution">
    <text evidence="4">The sequence shown here is derived from an EMBL/GenBank/DDBJ whole genome shotgun (WGS) entry which is preliminary data.</text>
</comment>
<dbReference type="InterPro" id="IPR001670">
    <property type="entry name" value="ADH_Fe/GldA"/>
</dbReference>
<dbReference type="GO" id="GO:1990002">
    <property type="term" value="F:methylglyoxal reductase (NADPH) (acetol producing) activity"/>
    <property type="evidence" value="ECO:0007669"/>
    <property type="project" value="TreeGrafter"/>
</dbReference>
<dbReference type="PANTHER" id="PTHR43633">
    <property type="entry name" value="ALCOHOL DEHYDROGENASE YQHD"/>
    <property type="match status" value="1"/>
</dbReference>
<dbReference type="Proteomes" id="UP000186102">
    <property type="component" value="Unassembled WGS sequence"/>
</dbReference>
<keyword evidence="5" id="KW-1185">Reference proteome</keyword>
<dbReference type="FunFam" id="3.40.50.1970:FF:000003">
    <property type="entry name" value="Alcohol dehydrogenase, iron-containing"/>
    <property type="match status" value="1"/>
</dbReference>
<dbReference type="EMBL" id="MLBF01000079">
    <property type="protein sequence ID" value="OLN26360.1"/>
    <property type="molecule type" value="Genomic_DNA"/>
</dbReference>
<dbReference type="GO" id="GO:0005829">
    <property type="term" value="C:cytosol"/>
    <property type="evidence" value="ECO:0007669"/>
    <property type="project" value="TreeGrafter"/>
</dbReference>
<dbReference type="GO" id="GO:0046872">
    <property type="term" value="F:metal ion binding"/>
    <property type="evidence" value="ECO:0007669"/>
    <property type="project" value="InterPro"/>
</dbReference>
<dbReference type="AlphaFoldDB" id="A0A1Q8QG93"/>